<name>R7T6A5_CAPTE</name>
<comment type="subcellular location">
    <subcellularLocation>
        <location evidence="1">Nucleus</location>
        <location evidence="1">Nucleoplasm</location>
    </subcellularLocation>
</comment>
<evidence type="ECO:0000256" key="4">
    <source>
        <dbReference type="ARBA" id="ARBA00022771"/>
    </source>
</evidence>
<evidence type="ECO:0000256" key="6">
    <source>
        <dbReference type="ARBA" id="ARBA00023015"/>
    </source>
</evidence>
<dbReference type="Proteomes" id="UP000014760">
    <property type="component" value="Unassembled WGS sequence"/>
</dbReference>
<organism evidence="15">
    <name type="scientific">Capitella teleta</name>
    <name type="common">Polychaete worm</name>
    <dbReference type="NCBI Taxonomy" id="283909"/>
    <lineage>
        <taxon>Eukaryota</taxon>
        <taxon>Metazoa</taxon>
        <taxon>Spiralia</taxon>
        <taxon>Lophotrochozoa</taxon>
        <taxon>Annelida</taxon>
        <taxon>Polychaeta</taxon>
        <taxon>Sedentaria</taxon>
        <taxon>Scolecida</taxon>
        <taxon>Capitellidae</taxon>
        <taxon>Capitella</taxon>
    </lineage>
</organism>
<dbReference type="Pfam" id="PF05485">
    <property type="entry name" value="THAP"/>
    <property type="match status" value="1"/>
</dbReference>
<evidence type="ECO:0000259" key="14">
    <source>
        <dbReference type="PROSITE" id="PS50950"/>
    </source>
</evidence>
<keyword evidence="9" id="KW-0804">Transcription</keyword>
<keyword evidence="6" id="KW-0805">Transcription regulation</keyword>
<reference evidence="16" key="3">
    <citation type="submission" date="2015-06" db="UniProtKB">
        <authorList>
            <consortium name="EnsemblMetazoa"/>
        </authorList>
    </citation>
    <scope>IDENTIFICATION</scope>
</reference>
<gene>
    <name evidence="15" type="ORF">CAPTEDRAFT_184985</name>
</gene>
<evidence type="ECO:0000256" key="7">
    <source>
        <dbReference type="ARBA" id="ARBA00023054"/>
    </source>
</evidence>
<accession>R7T6A5</accession>
<feature type="region of interest" description="Disordered" evidence="13">
    <location>
        <begin position="112"/>
        <end position="178"/>
    </location>
</feature>
<dbReference type="EMBL" id="KB311678">
    <property type="protein sequence ID" value="ELT88808.1"/>
    <property type="molecule type" value="Genomic_DNA"/>
</dbReference>
<dbReference type="InterPro" id="IPR026516">
    <property type="entry name" value="THAP1/10"/>
</dbReference>
<protein>
    <recommendedName>
        <fullName evidence="14">THAP-type domain-containing protein</fullName>
    </recommendedName>
</protein>
<evidence type="ECO:0000256" key="1">
    <source>
        <dbReference type="ARBA" id="ARBA00004642"/>
    </source>
</evidence>
<feature type="domain" description="THAP-type" evidence="14">
    <location>
        <begin position="19"/>
        <end position="111"/>
    </location>
</feature>
<reference evidence="15 17" key="2">
    <citation type="journal article" date="2013" name="Nature">
        <title>Insights into bilaterian evolution from three spiralian genomes.</title>
        <authorList>
            <person name="Simakov O."/>
            <person name="Marletaz F."/>
            <person name="Cho S.J."/>
            <person name="Edsinger-Gonzales E."/>
            <person name="Havlak P."/>
            <person name="Hellsten U."/>
            <person name="Kuo D.H."/>
            <person name="Larsson T."/>
            <person name="Lv J."/>
            <person name="Arendt D."/>
            <person name="Savage R."/>
            <person name="Osoegawa K."/>
            <person name="de Jong P."/>
            <person name="Grimwood J."/>
            <person name="Chapman J.A."/>
            <person name="Shapiro H."/>
            <person name="Aerts A."/>
            <person name="Otillar R.P."/>
            <person name="Terry A.Y."/>
            <person name="Boore J.L."/>
            <person name="Grigoriev I.V."/>
            <person name="Lindberg D.R."/>
            <person name="Seaver E.C."/>
            <person name="Weisblat D.A."/>
            <person name="Putnam N.H."/>
            <person name="Rokhsar D.S."/>
        </authorList>
    </citation>
    <scope>NUCLEOTIDE SEQUENCE</scope>
    <source>
        <strain evidence="15 17">I ESC-2004</strain>
    </source>
</reference>
<dbReference type="InterPro" id="IPR006612">
    <property type="entry name" value="THAP_Znf"/>
</dbReference>
<reference evidence="17" key="1">
    <citation type="submission" date="2012-12" db="EMBL/GenBank/DDBJ databases">
        <authorList>
            <person name="Hellsten U."/>
            <person name="Grimwood J."/>
            <person name="Chapman J.A."/>
            <person name="Shapiro H."/>
            <person name="Aerts A."/>
            <person name="Otillar R.P."/>
            <person name="Terry A.Y."/>
            <person name="Boore J.L."/>
            <person name="Simakov O."/>
            <person name="Marletaz F."/>
            <person name="Cho S.-J."/>
            <person name="Edsinger-Gonzales E."/>
            <person name="Havlak P."/>
            <person name="Kuo D.-H."/>
            <person name="Larsson T."/>
            <person name="Lv J."/>
            <person name="Arendt D."/>
            <person name="Savage R."/>
            <person name="Osoegawa K."/>
            <person name="de Jong P."/>
            <person name="Lindberg D.R."/>
            <person name="Seaver E.C."/>
            <person name="Weisblat D.A."/>
            <person name="Putnam N.H."/>
            <person name="Grigoriev I.V."/>
            <person name="Rokhsar D.S."/>
        </authorList>
    </citation>
    <scope>NUCLEOTIDE SEQUENCE</scope>
    <source>
        <strain evidence="17">I ESC-2004</strain>
    </source>
</reference>
<evidence type="ECO:0000256" key="10">
    <source>
        <dbReference type="ARBA" id="ARBA00023242"/>
    </source>
</evidence>
<dbReference type="GO" id="GO:0005654">
    <property type="term" value="C:nucleoplasm"/>
    <property type="evidence" value="ECO:0007669"/>
    <property type="project" value="UniProtKB-SubCell"/>
</dbReference>
<dbReference type="AlphaFoldDB" id="R7T6A5"/>
<evidence type="ECO:0000256" key="12">
    <source>
        <dbReference type="PROSITE-ProRule" id="PRU00309"/>
    </source>
</evidence>
<evidence type="ECO:0000313" key="16">
    <source>
        <dbReference type="EnsemblMetazoa" id="CapteP184985"/>
    </source>
</evidence>
<dbReference type="EMBL" id="AMQN01015174">
    <property type="status" value="NOT_ANNOTATED_CDS"/>
    <property type="molecule type" value="Genomic_DNA"/>
</dbReference>
<dbReference type="OrthoDB" id="6320751at2759"/>
<evidence type="ECO:0000313" key="17">
    <source>
        <dbReference type="Proteomes" id="UP000014760"/>
    </source>
</evidence>
<evidence type="ECO:0000256" key="11">
    <source>
        <dbReference type="ARBA" id="ARBA00023306"/>
    </source>
</evidence>
<dbReference type="SUPFAM" id="SSF57716">
    <property type="entry name" value="Glucocorticoid receptor-like (DNA-binding domain)"/>
    <property type="match status" value="1"/>
</dbReference>
<evidence type="ECO:0000256" key="3">
    <source>
        <dbReference type="ARBA" id="ARBA00022723"/>
    </source>
</evidence>
<evidence type="ECO:0000256" key="9">
    <source>
        <dbReference type="ARBA" id="ARBA00023163"/>
    </source>
</evidence>
<keyword evidence="3" id="KW-0479">Metal-binding</keyword>
<evidence type="ECO:0000256" key="13">
    <source>
        <dbReference type="SAM" id="MobiDB-lite"/>
    </source>
</evidence>
<dbReference type="PANTHER" id="PTHR46600:SF1">
    <property type="entry name" value="THAP DOMAIN-CONTAINING PROTEIN 1"/>
    <property type="match status" value="1"/>
</dbReference>
<evidence type="ECO:0000256" key="5">
    <source>
        <dbReference type="ARBA" id="ARBA00022833"/>
    </source>
</evidence>
<comment type="similarity">
    <text evidence="2">Belongs to the THAP1 family.</text>
</comment>
<evidence type="ECO:0000256" key="8">
    <source>
        <dbReference type="ARBA" id="ARBA00023125"/>
    </source>
</evidence>
<keyword evidence="4 12" id="KW-0863">Zinc-finger</keyword>
<evidence type="ECO:0000313" key="15">
    <source>
        <dbReference type="EMBL" id="ELT88808.1"/>
    </source>
</evidence>
<dbReference type="EnsemblMetazoa" id="CapteT184985">
    <property type="protein sequence ID" value="CapteP184985"/>
    <property type="gene ID" value="CapteG184985"/>
</dbReference>
<keyword evidence="7" id="KW-0175">Coiled coil</keyword>
<dbReference type="SMART" id="SM00980">
    <property type="entry name" value="THAP"/>
    <property type="match status" value="1"/>
</dbReference>
<dbReference type="GO" id="GO:0008270">
    <property type="term" value="F:zinc ion binding"/>
    <property type="evidence" value="ECO:0007669"/>
    <property type="project" value="UniProtKB-KW"/>
</dbReference>
<keyword evidence="11" id="KW-0131">Cell cycle</keyword>
<feature type="compositionally biased region" description="Pro residues" evidence="13">
    <location>
        <begin position="157"/>
        <end position="167"/>
    </location>
</feature>
<dbReference type="GO" id="GO:0043565">
    <property type="term" value="F:sequence-specific DNA binding"/>
    <property type="evidence" value="ECO:0007669"/>
    <property type="project" value="InterPro"/>
</dbReference>
<keyword evidence="10" id="KW-0539">Nucleus</keyword>
<proteinExistence type="inferred from homology"/>
<keyword evidence="17" id="KW-1185">Reference proteome</keyword>
<keyword evidence="5" id="KW-0862">Zinc</keyword>
<dbReference type="PANTHER" id="PTHR46600">
    <property type="entry name" value="THAP DOMAIN-CONTAINING"/>
    <property type="match status" value="1"/>
</dbReference>
<keyword evidence="8 12" id="KW-0238">DNA-binding</keyword>
<dbReference type="PROSITE" id="PS50950">
    <property type="entry name" value="ZF_THAP"/>
    <property type="match status" value="1"/>
</dbReference>
<evidence type="ECO:0000256" key="2">
    <source>
        <dbReference type="ARBA" id="ARBA00006177"/>
    </source>
</evidence>
<dbReference type="HOGENOM" id="CLU_096608_0_0_1"/>
<sequence>MGFAKSNGPQENVLRIIDIAMQSTAAKLSNRSARDVDSRTGEYVRFHQFPDPQKKRELCLKWIAHARRADLNISNVKHKFICSIHFEPQTYACPTNIAQSSLMPNATPALITCPNPSITPKRRRPRDRSTAPPAKKRKLMTPEAGSEASDDVHPMEELPPPPTPTPSPSLDMSKNFKEHDRLAQALTDMIALRSQYQAQSRKLNRLQERLEAKL</sequence>